<reference evidence="1" key="1">
    <citation type="submission" date="2020-11" db="EMBL/GenBank/DDBJ databases">
        <authorList>
            <person name="Davenport K.M."/>
            <person name="Bickhart D.M."/>
            <person name="Smith T.P.L."/>
            <person name="Murdoch B.M."/>
            <person name="Rosen B.D."/>
        </authorList>
    </citation>
    <scope>NUCLEOTIDE SEQUENCE [LARGE SCALE GENOMIC DNA]</scope>
    <source>
        <strain evidence="1">OAR_USU_Benz2616</strain>
    </source>
</reference>
<evidence type="ECO:0000313" key="1">
    <source>
        <dbReference type="Ensembl" id="ENSOARP00020052785.1"/>
    </source>
</evidence>
<sequence length="129" mass="14191">LHSAECVVLVTVYEVHVATGELWNAGTVANIYISVYGEKGDTGSRQLFRSKSTLNFLRGQVDSFLLEAVHLGNLYKIVIAHDGLGPGKSLPQVDIQSAVVFRSCDASYKSRKNCGKLIMTWFLSIDSLR</sequence>
<reference evidence="1" key="3">
    <citation type="submission" date="2025-09" db="UniProtKB">
        <authorList>
            <consortium name="Ensembl"/>
        </authorList>
    </citation>
    <scope>IDENTIFICATION</scope>
</reference>
<dbReference type="Ensembl" id="ENSOART00020049417.1">
    <property type="protein sequence ID" value="ENSOARP00020052785.1"/>
    <property type="gene ID" value="ENSOARG00020025463.2"/>
</dbReference>
<protein>
    <submittedName>
        <fullName evidence="1">RP1 axonemal microtubule associated</fullName>
    </submittedName>
</protein>
<accession>A0AC11E175</accession>
<organism evidence="1">
    <name type="scientific">Ovis aries</name>
    <name type="common">Sheep</name>
    <dbReference type="NCBI Taxonomy" id="9940"/>
    <lineage>
        <taxon>Eukaryota</taxon>
        <taxon>Metazoa</taxon>
        <taxon>Chordata</taxon>
        <taxon>Craniata</taxon>
        <taxon>Vertebrata</taxon>
        <taxon>Euteleostomi</taxon>
        <taxon>Mammalia</taxon>
        <taxon>Eutheria</taxon>
        <taxon>Laurasiatheria</taxon>
        <taxon>Artiodactyla</taxon>
        <taxon>Ruminantia</taxon>
        <taxon>Pecora</taxon>
        <taxon>Bovidae</taxon>
        <taxon>Caprinae</taxon>
        <taxon>Ovis</taxon>
    </lineage>
</organism>
<gene>
    <name evidence="1" type="primary">RP1</name>
</gene>
<proteinExistence type="predicted"/>
<reference evidence="1" key="2">
    <citation type="submission" date="2025-08" db="UniProtKB">
        <authorList>
            <consortium name="Ensembl"/>
        </authorList>
    </citation>
    <scope>IDENTIFICATION</scope>
</reference>
<name>A0AC11E175_SHEEP</name>